<dbReference type="RefSeq" id="WP_047262073.1">
    <property type="nucleotide sequence ID" value="NZ_CP011542.1"/>
</dbReference>
<keyword evidence="3" id="KW-1003">Cell membrane</keyword>
<evidence type="ECO:0000256" key="7">
    <source>
        <dbReference type="ARBA" id="ARBA00022840"/>
    </source>
</evidence>
<dbReference type="Pfam" id="PF00005">
    <property type="entry name" value="ABC_tran"/>
    <property type="match status" value="1"/>
</dbReference>
<evidence type="ECO:0000256" key="1">
    <source>
        <dbReference type="ARBA" id="ARBA00004429"/>
    </source>
</evidence>
<dbReference type="InterPro" id="IPR027417">
    <property type="entry name" value="P-loop_NTPase"/>
</dbReference>
<evidence type="ECO:0000256" key="2">
    <source>
        <dbReference type="ARBA" id="ARBA00022448"/>
    </source>
</evidence>
<dbReference type="KEGG" id="cmv:CMUST_08130"/>
<dbReference type="Gene3D" id="1.20.1560.10">
    <property type="entry name" value="ABC transporter type 1, transmembrane domain"/>
    <property type="match status" value="1"/>
</dbReference>
<keyword evidence="8" id="KW-1278">Translocase</keyword>
<dbReference type="GO" id="GO:0140359">
    <property type="term" value="F:ABC-type transporter activity"/>
    <property type="evidence" value="ECO:0007669"/>
    <property type="project" value="InterPro"/>
</dbReference>
<dbReference type="FunFam" id="3.40.50.300:FF:001001">
    <property type="entry name" value="Multidrug ABC transporter ATP-binding protein"/>
    <property type="match status" value="1"/>
</dbReference>
<dbReference type="EMBL" id="CP011542">
    <property type="protein sequence ID" value="AKK05951.1"/>
    <property type="molecule type" value="Genomic_DNA"/>
</dbReference>
<keyword evidence="6" id="KW-0547">Nucleotide-binding</keyword>
<dbReference type="PATRIC" id="fig|571915.4.peg.1729"/>
<feature type="transmembrane region" description="Helical" evidence="12">
    <location>
        <begin position="32"/>
        <end position="56"/>
    </location>
</feature>
<evidence type="ECO:0000259" key="14">
    <source>
        <dbReference type="PROSITE" id="PS50929"/>
    </source>
</evidence>
<dbReference type="InterPro" id="IPR003593">
    <property type="entry name" value="AAA+_ATPase"/>
</dbReference>
<dbReference type="GO" id="GO:0016887">
    <property type="term" value="F:ATP hydrolysis activity"/>
    <property type="evidence" value="ECO:0007669"/>
    <property type="project" value="InterPro"/>
</dbReference>
<keyword evidence="5 12" id="KW-0812">Transmembrane</keyword>
<dbReference type="InterPro" id="IPR039421">
    <property type="entry name" value="Type_1_exporter"/>
</dbReference>
<feature type="transmembrane region" description="Helical" evidence="12">
    <location>
        <begin position="76"/>
        <end position="97"/>
    </location>
</feature>
<dbReference type="PANTHER" id="PTHR24221:SF654">
    <property type="entry name" value="ATP-BINDING CASSETTE SUB-FAMILY B MEMBER 6"/>
    <property type="match status" value="1"/>
</dbReference>
<comment type="similarity">
    <text evidence="11">Belongs to the ABC transporter superfamily. Siderophore-Fe(3+) uptake transporter (SIUT) (TC 3.A.1.21) family.</text>
</comment>
<dbReference type="GO" id="GO:0005524">
    <property type="term" value="F:ATP binding"/>
    <property type="evidence" value="ECO:0007669"/>
    <property type="project" value="UniProtKB-KW"/>
</dbReference>
<keyword evidence="10 12" id="KW-0472">Membrane</keyword>
<dbReference type="Pfam" id="PF00664">
    <property type="entry name" value="ABC_membrane"/>
    <property type="match status" value="1"/>
</dbReference>
<dbReference type="InterPro" id="IPR036640">
    <property type="entry name" value="ABC1_TM_sf"/>
</dbReference>
<evidence type="ECO:0000256" key="4">
    <source>
        <dbReference type="ARBA" id="ARBA00022519"/>
    </source>
</evidence>
<evidence type="ECO:0000256" key="3">
    <source>
        <dbReference type="ARBA" id="ARBA00022475"/>
    </source>
</evidence>
<evidence type="ECO:0000256" key="12">
    <source>
        <dbReference type="SAM" id="Phobius"/>
    </source>
</evidence>
<dbReference type="Gene3D" id="3.40.50.300">
    <property type="entry name" value="P-loop containing nucleotide triphosphate hydrolases"/>
    <property type="match status" value="1"/>
</dbReference>
<dbReference type="PROSITE" id="PS50893">
    <property type="entry name" value="ABC_TRANSPORTER_2"/>
    <property type="match status" value="1"/>
</dbReference>
<feature type="transmembrane region" description="Helical" evidence="12">
    <location>
        <begin position="263"/>
        <end position="286"/>
    </location>
</feature>
<dbReference type="Proteomes" id="UP000035199">
    <property type="component" value="Chromosome"/>
</dbReference>
<dbReference type="PANTHER" id="PTHR24221">
    <property type="entry name" value="ATP-BINDING CASSETTE SUB-FAMILY B"/>
    <property type="match status" value="1"/>
</dbReference>
<dbReference type="InterPro" id="IPR011527">
    <property type="entry name" value="ABC1_TM_dom"/>
</dbReference>
<dbReference type="PROSITE" id="PS50929">
    <property type="entry name" value="ABC_TM1F"/>
    <property type="match status" value="1"/>
</dbReference>
<dbReference type="GO" id="GO:0034040">
    <property type="term" value="F:ATPase-coupled lipid transmembrane transporter activity"/>
    <property type="evidence" value="ECO:0007669"/>
    <property type="project" value="TreeGrafter"/>
</dbReference>
<evidence type="ECO:0000256" key="6">
    <source>
        <dbReference type="ARBA" id="ARBA00022741"/>
    </source>
</evidence>
<evidence type="ECO:0000256" key="10">
    <source>
        <dbReference type="ARBA" id="ARBA00023136"/>
    </source>
</evidence>
<feature type="domain" description="ABC transmembrane type-1" evidence="14">
    <location>
        <begin position="34"/>
        <end position="322"/>
    </location>
</feature>
<feature type="transmembrane region" description="Helical" evidence="12">
    <location>
        <begin position="154"/>
        <end position="175"/>
    </location>
</feature>
<dbReference type="SUPFAM" id="SSF90123">
    <property type="entry name" value="ABC transporter transmembrane region"/>
    <property type="match status" value="1"/>
</dbReference>
<dbReference type="AlphaFoldDB" id="A0A0G3GXQ4"/>
<evidence type="ECO:0000256" key="9">
    <source>
        <dbReference type="ARBA" id="ARBA00022989"/>
    </source>
</evidence>
<gene>
    <name evidence="15" type="ORF">CMUST_08130</name>
</gene>
<keyword evidence="9 12" id="KW-1133">Transmembrane helix</keyword>
<reference evidence="16" key="2">
    <citation type="submission" date="2015-05" db="EMBL/GenBank/DDBJ databases">
        <title>Complete genome sequence of Corynebacterium mustelae DSM 45274, isolated from various tissues of a male ferret with lethal sepsis.</title>
        <authorList>
            <person name="Ruckert C."/>
            <person name="Albersmeier A."/>
            <person name="Winkler A."/>
            <person name="Tauch A."/>
        </authorList>
    </citation>
    <scope>NUCLEOTIDE SEQUENCE [LARGE SCALE GENOMIC DNA]</scope>
    <source>
        <strain evidence="16">DSM 45274</strain>
    </source>
</reference>
<evidence type="ECO:0000313" key="15">
    <source>
        <dbReference type="EMBL" id="AKK05951.1"/>
    </source>
</evidence>
<keyword evidence="4" id="KW-0997">Cell inner membrane</keyword>
<accession>A0A0G3GXQ4</accession>
<evidence type="ECO:0000313" key="16">
    <source>
        <dbReference type="Proteomes" id="UP000035199"/>
    </source>
</evidence>
<evidence type="ECO:0000256" key="5">
    <source>
        <dbReference type="ARBA" id="ARBA00022692"/>
    </source>
</evidence>
<dbReference type="OrthoDB" id="9806127at2"/>
<evidence type="ECO:0000256" key="11">
    <source>
        <dbReference type="ARBA" id="ARBA00023455"/>
    </source>
</evidence>
<sequence>MKTSTADAISPASPRETLRYFATLPHAMSRKWWLGILILVSIYLVFYVLESTILGYFVDALSGTPLPVVGEGKPAIIALIGIVATCTILNSVVKALINYVIGLKLRFVSIDLKRACLSSTLQSPIPEIMRLGTGNVISRMTKDIDQPINTFSHIGMRVLVSAFIFPFTAISVIFIDLRYSLVLLAVFLLIFPIARRWIMALPAVTNVMSASEARRNSLVLDTLRGLETIRAFSISRWALTRMNKTSWQALQAGGDRLPHIIRLLFLAQSAFGLWLLGTLGLGIWLVSSGEISAGAASAAVFLVVRAEVQVFNAMFFAGDIQEGLTRLGRAVALAKMTETKQTVVAPDLTKTVDVVIKNLSYSYPDTTSPAIPDLSLTLKAGTTTALVGASGAGKSTLASLVTGLLHPTSGSITVGDVDLQTVSDVWTARNVTLISQEVHVFSGTLRDDLLMANPQATDDELHAALEMVGLAKDSVSFNRSFPLGLDTEVGAGAEPLNPEVQQQIALARVALRQPHVLILDEPTSEAGSEYAELIEAAAQKVTESRTALVVAHRLDQAVVADRIILMDQGVIVEDGTHDELLAQEGRYAQLFARWSGHSHKN</sequence>
<name>A0A0G3GXQ4_9CORY</name>
<keyword evidence="7" id="KW-0067">ATP-binding</keyword>
<evidence type="ECO:0000256" key="8">
    <source>
        <dbReference type="ARBA" id="ARBA00022967"/>
    </source>
</evidence>
<comment type="subcellular location">
    <subcellularLocation>
        <location evidence="1">Cell inner membrane</location>
        <topology evidence="1">Multi-pass membrane protein</topology>
    </subcellularLocation>
</comment>
<proteinExistence type="inferred from homology"/>
<dbReference type="SUPFAM" id="SSF52540">
    <property type="entry name" value="P-loop containing nucleoside triphosphate hydrolases"/>
    <property type="match status" value="1"/>
</dbReference>
<keyword evidence="2" id="KW-0813">Transport</keyword>
<evidence type="ECO:0000259" key="13">
    <source>
        <dbReference type="PROSITE" id="PS50893"/>
    </source>
</evidence>
<dbReference type="SMART" id="SM00382">
    <property type="entry name" value="AAA"/>
    <property type="match status" value="1"/>
</dbReference>
<feature type="domain" description="ABC transporter" evidence="13">
    <location>
        <begin position="354"/>
        <end position="593"/>
    </location>
</feature>
<dbReference type="InterPro" id="IPR003439">
    <property type="entry name" value="ABC_transporter-like_ATP-bd"/>
</dbReference>
<protein>
    <submittedName>
        <fullName evidence="15">ABC-type multidrug transport system, ATPase and permease component</fullName>
    </submittedName>
</protein>
<dbReference type="GO" id="GO:0005886">
    <property type="term" value="C:plasma membrane"/>
    <property type="evidence" value="ECO:0007669"/>
    <property type="project" value="UniProtKB-SubCell"/>
</dbReference>
<dbReference type="STRING" id="571915.CMUST_08130"/>
<reference evidence="15 16" key="1">
    <citation type="journal article" date="2015" name="Genome Announc.">
        <title>Complete Genome Sequence of the Type Strain Corynebacterium mustelae DSM 45274, Isolated from Various Tissues of a Male Ferret with Lethal Sepsis.</title>
        <authorList>
            <person name="Ruckert C."/>
            <person name="Eimer J."/>
            <person name="Winkler A."/>
            <person name="Tauch A."/>
        </authorList>
    </citation>
    <scope>NUCLEOTIDE SEQUENCE [LARGE SCALE GENOMIC DNA]</scope>
    <source>
        <strain evidence="15 16">DSM 45274</strain>
    </source>
</reference>
<keyword evidence="16" id="KW-1185">Reference proteome</keyword>
<organism evidence="15 16">
    <name type="scientific">Corynebacterium mustelae</name>
    <dbReference type="NCBI Taxonomy" id="571915"/>
    <lineage>
        <taxon>Bacteria</taxon>
        <taxon>Bacillati</taxon>
        <taxon>Actinomycetota</taxon>
        <taxon>Actinomycetes</taxon>
        <taxon>Mycobacteriales</taxon>
        <taxon>Corynebacteriaceae</taxon>
        <taxon>Corynebacterium</taxon>
    </lineage>
</organism>
<feature type="transmembrane region" description="Helical" evidence="12">
    <location>
        <begin position="181"/>
        <end position="198"/>
    </location>
</feature>